<dbReference type="AlphaFoldDB" id="A0A1N6IDS0"/>
<feature type="region of interest" description="Disordered" evidence="1">
    <location>
        <begin position="114"/>
        <end position="143"/>
    </location>
</feature>
<dbReference type="OrthoDB" id="9798416at2"/>
<dbReference type="InterPro" id="IPR010982">
    <property type="entry name" value="Lambda_DNA-bd_dom_sf"/>
</dbReference>
<proteinExistence type="predicted"/>
<dbReference type="PANTHER" id="PTHR40275">
    <property type="entry name" value="SSL7038 PROTEIN"/>
    <property type="match status" value="1"/>
</dbReference>
<dbReference type="Gene3D" id="1.10.260.40">
    <property type="entry name" value="lambda repressor-like DNA-binding domains"/>
    <property type="match status" value="1"/>
</dbReference>
<accession>A0A1N6IDS0</accession>
<dbReference type="PANTHER" id="PTHR40275:SF1">
    <property type="entry name" value="SSL7038 PROTEIN"/>
    <property type="match status" value="1"/>
</dbReference>
<name>A0A1N6IDS0_9BURK</name>
<organism evidence="2 3">
    <name type="scientific">Paraburkholderia phenazinium</name>
    <dbReference type="NCBI Taxonomy" id="60549"/>
    <lineage>
        <taxon>Bacteria</taxon>
        <taxon>Pseudomonadati</taxon>
        <taxon>Pseudomonadota</taxon>
        <taxon>Betaproteobacteria</taxon>
        <taxon>Burkholderiales</taxon>
        <taxon>Burkholderiaceae</taxon>
        <taxon>Paraburkholderia</taxon>
    </lineage>
</organism>
<evidence type="ECO:0000313" key="2">
    <source>
        <dbReference type="EMBL" id="SIO30085.1"/>
    </source>
</evidence>
<feature type="compositionally biased region" description="Basic residues" evidence="1">
    <location>
        <begin position="132"/>
        <end position="143"/>
    </location>
</feature>
<protein>
    <submittedName>
        <fullName evidence="2">Probable addiction module antidote protein</fullName>
    </submittedName>
</protein>
<gene>
    <name evidence="2" type="ORF">SAMN05444165_2059</name>
</gene>
<evidence type="ECO:0000256" key="1">
    <source>
        <dbReference type="SAM" id="MobiDB-lite"/>
    </source>
</evidence>
<dbReference type="SUPFAM" id="SSF47413">
    <property type="entry name" value="lambda repressor-like DNA-binding domains"/>
    <property type="match status" value="1"/>
</dbReference>
<dbReference type="Pfam" id="PF21716">
    <property type="entry name" value="dnstrm_HI1420"/>
    <property type="match status" value="1"/>
</dbReference>
<reference evidence="2 3" key="1">
    <citation type="submission" date="2016-11" db="EMBL/GenBank/DDBJ databases">
        <authorList>
            <person name="Jaros S."/>
            <person name="Januszkiewicz K."/>
            <person name="Wedrychowicz H."/>
        </authorList>
    </citation>
    <scope>NUCLEOTIDE SEQUENCE [LARGE SCALE GENOMIC DNA]</scope>
    <source>
        <strain evidence="2 3">GAS95</strain>
    </source>
</reference>
<dbReference type="NCBIfam" id="TIGR02684">
    <property type="entry name" value="dnstrm_HI1420"/>
    <property type="match status" value="1"/>
</dbReference>
<dbReference type="Proteomes" id="UP000185151">
    <property type="component" value="Unassembled WGS sequence"/>
</dbReference>
<sequence>MSKTNITPFDASEYLDSEETIAAYLNDALASGNEDVVLAAFRDVAKARGMAKVAADAGVQRESLYKSLTEGAKPRFETILKVAGALGVRFVTEVIIADSDEVVAAEVIKSAKSGTFKTARKHARAEGESPARKTRRTSKPAHA</sequence>
<keyword evidence="3" id="KW-1185">Reference proteome</keyword>
<dbReference type="InterPro" id="IPR014057">
    <property type="entry name" value="HI1420"/>
</dbReference>
<dbReference type="GO" id="GO:0003677">
    <property type="term" value="F:DNA binding"/>
    <property type="evidence" value="ECO:0007669"/>
    <property type="project" value="InterPro"/>
</dbReference>
<dbReference type="RefSeq" id="WP_074295553.1">
    <property type="nucleotide sequence ID" value="NZ_FSRU01000001.1"/>
</dbReference>
<evidence type="ECO:0000313" key="3">
    <source>
        <dbReference type="Proteomes" id="UP000185151"/>
    </source>
</evidence>
<dbReference type="EMBL" id="FSRU01000001">
    <property type="protein sequence ID" value="SIO30085.1"/>
    <property type="molecule type" value="Genomic_DNA"/>
</dbReference>